<name>A0A7R9HSK1_9NEOP</name>
<sequence>MGDVTSSVTISDEDFVVFCAKQFLKSDIYRAKAWMMTGKTLFSENFGIQFEAYHIQKSILNTQEAAKCFSEVCEKFSSKPELWQEVEALTNSLRFNSFEPEAVFLREMFGYLSQEVQHKLLLMTADRSEDTMDHCRLLLLLLQRFPQSVSVHGPKLLETLMTAEKHSHYQNSVNCYRKLLVCDLLPLLVSSSVSLPPKQLFRLLNKAIEFSLNYLLSPTKLIQDLPELESKIEDPWVHLFLVVQGSGKKLGWDLSTMFAVPWNKEMYWQKILHTKKNLLLVSEEQRNYKELLYCCTVFFLRCFHEYTSSVEPGNGSEVPLVMVEAFTTKPPQTPAETKSKRRKVEVEDSAVPLLTVASLASSAIVANFQMAVACWDLLHSVTNLEKEFSKLCQHMRLDLCLKYFLLDITLYKEVFDEALFILQSLKTSPTEELRKNLQLASIYYRKGEKASSIDHILQVVANLPSQTSPTINPQSNALVQATKKERHLHYLPLTRSHVLQYCVKFILTGLKKHIFSKQPCPDLDQAVGHAMTLIQYDWPAEESLAVKLLERIRRNRSFSYKLFRSYIVNVDLLEEFMYFSTDQGGCLALDIVSSSHHTSQRRISTRGADKGVKDDFKQAMKRQVARSNEPIENLIIKFLVTEKHSILQSLVQVTTTPVL</sequence>
<dbReference type="AlphaFoldDB" id="A0A7R9HSK1"/>
<evidence type="ECO:0000313" key="5">
    <source>
        <dbReference type="EMBL" id="CAD7433357.1"/>
    </source>
</evidence>
<evidence type="ECO:0000256" key="3">
    <source>
        <dbReference type="ARBA" id="ARBA00016811"/>
    </source>
</evidence>
<proteinExistence type="inferred from homology"/>
<dbReference type="Pfam" id="PF21045">
    <property type="entry name" value="INT10"/>
    <property type="match status" value="2"/>
</dbReference>
<dbReference type="InterPro" id="IPR026164">
    <property type="entry name" value="Int_cplx_su10"/>
</dbReference>
<dbReference type="GO" id="GO:0032039">
    <property type="term" value="C:integrator complex"/>
    <property type="evidence" value="ECO:0007669"/>
    <property type="project" value="InterPro"/>
</dbReference>
<protein>
    <recommendedName>
        <fullName evidence="3">Integrator complex subunit 10</fullName>
    </recommendedName>
</protein>
<organism evidence="5">
    <name type="scientific">Timema monikensis</name>
    <dbReference type="NCBI Taxonomy" id="170555"/>
    <lineage>
        <taxon>Eukaryota</taxon>
        <taxon>Metazoa</taxon>
        <taxon>Ecdysozoa</taxon>
        <taxon>Arthropoda</taxon>
        <taxon>Hexapoda</taxon>
        <taxon>Insecta</taxon>
        <taxon>Pterygota</taxon>
        <taxon>Neoptera</taxon>
        <taxon>Polyneoptera</taxon>
        <taxon>Phasmatodea</taxon>
        <taxon>Timematodea</taxon>
        <taxon>Timematoidea</taxon>
        <taxon>Timematidae</taxon>
        <taxon>Timema</taxon>
    </lineage>
</organism>
<dbReference type="EMBL" id="OB796368">
    <property type="protein sequence ID" value="CAD7433357.1"/>
    <property type="molecule type" value="Genomic_DNA"/>
</dbReference>
<evidence type="ECO:0000256" key="4">
    <source>
        <dbReference type="ARBA" id="ARBA00023242"/>
    </source>
</evidence>
<gene>
    <name evidence="5" type="ORF">TMSB3V08_LOCUS10034</name>
</gene>
<dbReference type="PANTHER" id="PTHR16055">
    <property type="entry name" value="INTEGRATOR COMPLEX SUBUNIT 10"/>
    <property type="match status" value="1"/>
</dbReference>
<keyword evidence="4" id="KW-0539">Nucleus</keyword>
<evidence type="ECO:0000256" key="1">
    <source>
        <dbReference type="ARBA" id="ARBA00004123"/>
    </source>
</evidence>
<dbReference type="PRINTS" id="PR02106">
    <property type="entry name" value="INTSUBUNIT10"/>
</dbReference>
<comment type="subcellular location">
    <subcellularLocation>
        <location evidence="1">Nucleus</location>
    </subcellularLocation>
</comment>
<comment type="similarity">
    <text evidence="2">Belongs to the Integrator subunit 10 family.</text>
</comment>
<evidence type="ECO:0000256" key="2">
    <source>
        <dbReference type="ARBA" id="ARBA00010391"/>
    </source>
</evidence>
<dbReference type="PANTHER" id="PTHR16055:SF2">
    <property type="entry name" value="INTEGRATOR COMPLEX SUBUNIT 10"/>
    <property type="match status" value="1"/>
</dbReference>
<accession>A0A7R9HSK1</accession>
<reference evidence="5" key="1">
    <citation type="submission" date="2020-11" db="EMBL/GenBank/DDBJ databases">
        <authorList>
            <person name="Tran Van P."/>
        </authorList>
    </citation>
    <scope>NUCLEOTIDE SEQUENCE</scope>
</reference>
<dbReference type="GO" id="GO:0016180">
    <property type="term" value="P:snRNA processing"/>
    <property type="evidence" value="ECO:0007669"/>
    <property type="project" value="InterPro"/>
</dbReference>